<organism evidence="1">
    <name type="scientific">marine sediment metagenome</name>
    <dbReference type="NCBI Taxonomy" id="412755"/>
    <lineage>
        <taxon>unclassified sequences</taxon>
        <taxon>metagenomes</taxon>
        <taxon>ecological metagenomes</taxon>
    </lineage>
</organism>
<accession>A0A0F9RXT2</accession>
<reference evidence="1" key="1">
    <citation type="journal article" date="2015" name="Nature">
        <title>Complex archaea that bridge the gap between prokaryotes and eukaryotes.</title>
        <authorList>
            <person name="Spang A."/>
            <person name="Saw J.H."/>
            <person name="Jorgensen S.L."/>
            <person name="Zaremba-Niedzwiedzka K."/>
            <person name="Martijn J."/>
            <person name="Lind A.E."/>
            <person name="van Eijk R."/>
            <person name="Schleper C."/>
            <person name="Guy L."/>
            <person name="Ettema T.J."/>
        </authorList>
    </citation>
    <scope>NUCLEOTIDE SEQUENCE</scope>
</reference>
<evidence type="ECO:0000313" key="1">
    <source>
        <dbReference type="EMBL" id="KKN21988.1"/>
    </source>
</evidence>
<protein>
    <submittedName>
        <fullName evidence="1">Uncharacterized protein</fullName>
    </submittedName>
</protein>
<comment type="caution">
    <text evidence="1">The sequence shown here is derived from an EMBL/GenBank/DDBJ whole genome shotgun (WGS) entry which is preliminary data.</text>
</comment>
<dbReference type="AlphaFoldDB" id="A0A0F9RXT2"/>
<gene>
    <name evidence="1" type="ORF">LCGC14_0919930</name>
</gene>
<name>A0A0F9RXT2_9ZZZZ</name>
<proteinExistence type="predicted"/>
<sequence>MGDRAVAEIKVKDGSLYFYTHWCGSELPKFAEIVLKSAAPRIDDDPYALRIVVDGLIKLTGTRDSETGSGLLLHPNVEDSYNDDKPSVIIDLVANEVRTTGHSAS</sequence>
<dbReference type="EMBL" id="LAZR01003102">
    <property type="protein sequence ID" value="KKN21988.1"/>
    <property type="molecule type" value="Genomic_DNA"/>
</dbReference>